<name>A0A382FV26_9ZZZZ</name>
<accession>A0A382FV26</accession>
<protein>
    <submittedName>
        <fullName evidence="1">Uncharacterized protein</fullName>
    </submittedName>
</protein>
<sequence length="37" mass="4170">VNLDMANTDTEKYHQMIGGYRTAVQVYPTADNCSCMK</sequence>
<dbReference type="AlphaFoldDB" id="A0A382FV26"/>
<evidence type="ECO:0000313" key="1">
    <source>
        <dbReference type="EMBL" id="SVB66898.1"/>
    </source>
</evidence>
<reference evidence="1" key="1">
    <citation type="submission" date="2018-05" db="EMBL/GenBank/DDBJ databases">
        <authorList>
            <person name="Lanie J.A."/>
            <person name="Ng W.-L."/>
            <person name="Kazmierczak K.M."/>
            <person name="Andrzejewski T.M."/>
            <person name="Davidsen T.M."/>
            <person name="Wayne K.J."/>
            <person name="Tettelin H."/>
            <person name="Glass J.I."/>
            <person name="Rusch D."/>
            <person name="Podicherti R."/>
            <person name="Tsui H.-C.T."/>
            <person name="Winkler M.E."/>
        </authorList>
    </citation>
    <scope>NUCLEOTIDE SEQUENCE</scope>
</reference>
<gene>
    <name evidence="1" type="ORF">METZ01_LOCUS219752</name>
</gene>
<organism evidence="1">
    <name type="scientific">marine metagenome</name>
    <dbReference type="NCBI Taxonomy" id="408172"/>
    <lineage>
        <taxon>unclassified sequences</taxon>
        <taxon>metagenomes</taxon>
        <taxon>ecological metagenomes</taxon>
    </lineage>
</organism>
<dbReference type="EMBL" id="UINC01052042">
    <property type="protein sequence ID" value="SVB66898.1"/>
    <property type="molecule type" value="Genomic_DNA"/>
</dbReference>
<proteinExistence type="predicted"/>
<feature type="non-terminal residue" evidence="1">
    <location>
        <position position="1"/>
    </location>
</feature>